<sequence length="40" mass="4801">MLPPFRKLPVNRDQNLEGVSLDMENYCTARLFFEHTYLQL</sequence>
<accession>Q47264</accession>
<organism evidence="1">
    <name type="scientific">Escherichia coli</name>
    <dbReference type="NCBI Taxonomy" id="562"/>
    <lineage>
        <taxon>Bacteria</taxon>
        <taxon>Pseudomonadati</taxon>
        <taxon>Pseudomonadota</taxon>
        <taxon>Gammaproteobacteria</taxon>
        <taxon>Enterobacterales</taxon>
        <taxon>Enterobacteriaceae</taxon>
        <taxon>Escherichia</taxon>
    </lineage>
</organism>
<dbReference type="EMBL" id="X07565">
    <property type="protein sequence ID" value="CAA30447.1"/>
    <property type="molecule type" value="Genomic_DNA"/>
</dbReference>
<dbReference type="PIR" id="I41080">
    <property type="entry name" value="I41080"/>
</dbReference>
<proteinExistence type="predicted"/>
<protein>
    <submittedName>
        <fullName evidence="1">HlyR sequence enhancing hemolysin expression</fullName>
    </submittedName>
</protein>
<reference evidence="1" key="1">
    <citation type="journal article" date="1988" name="Mol. Gen. Genet.">
        <title>Characterization of a sequence (hlyR) which enhances synthesis and secretion of hemolysin in Escherichia coli.</title>
        <authorList>
            <person name="Vogel M."/>
            <person name="Hess J."/>
            <person name="Then I."/>
            <person name="Juarez A."/>
            <person name="Goebel W."/>
        </authorList>
    </citation>
    <scope>NUCLEOTIDE SEQUENCE</scope>
</reference>
<evidence type="ECO:0000313" key="1">
    <source>
        <dbReference type="EMBL" id="CAA30447.1"/>
    </source>
</evidence>
<name>Q47264_ECOLX</name>
<dbReference type="AlphaFoldDB" id="Q47264"/>